<dbReference type="InterPro" id="IPR005123">
    <property type="entry name" value="Oxoglu/Fe-dep_dioxygenase_dom"/>
</dbReference>
<comment type="caution">
    <text evidence="8">The sequence shown here is derived from an EMBL/GenBank/DDBJ whole genome shotgun (WGS) entry which is preliminary data.</text>
</comment>
<sequence length="386" mass="42753">MAFTTIPVLDLSEARSEDTKPAFLKQLRQALLTVGFLYIKGTGIEQDLYDLVCEEGIRFFGLPDEEKLKIEMKNEPSFLGYSKLGNEITAQKADWREQLDLSTPHPVRQPSDPLYHNLLAPNQWPSPASLPAFRPAFEEYMRQMSSVSTLFTSVIAEALDLPPTAFTRFFDPDQQHKLKIVKYPDNGSGVGQGVGPHKDSMLTSYLLQASPHRGLQAQNAKGEWIDCPPIRGTLVVAIGQGLEALTGGVCASTTHRVLSPAAGAGARYSIPFFQGVSYDARFESMEVPEHVRALREDVLESQGGRRDDVEFTFVKGRWNHLGEATLMNRVKSHPDVGQAWYPDLLKQIRAQQAAEEAAKTRVEGEDTTVRATAPPAERPQVAVEAH</sequence>
<keyword evidence="2 5" id="KW-0479">Metal-binding</keyword>
<evidence type="ECO:0000256" key="2">
    <source>
        <dbReference type="ARBA" id="ARBA00022723"/>
    </source>
</evidence>
<evidence type="ECO:0000256" key="1">
    <source>
        <dbReference type="ARBA" id="ARBA00008056"/>
    </source>
</evidence>
<dbReference type="GO" id="GO:0046872">
    <property type="term" value="F:metal ion binding"/>
    <property type="evidence" value="ECO:0007669"/>
    <property type="project" value="UniProtKB-KW"/>
</dbReference>
<dbReference type="InterPro" id="IPR027443">
    <property type="entry name" value="IPNS-like_sf"/>
</dbReference>
<evidence type="ECO:0000256" key="5">
    <source>
        <dbReference type="RuleBase" id="RU003682"/>
    </source>
</evidence>
<dbReference type="Proteomes" id="UP000310066">
    <property type="component" value="Unassembled WGS sequence"/>
</dbReference>
<dbReference type="STRING" id="329885.A0A4U0UZW3"/>
<feature type="compositionally biased region" description="Basic and acidic residues" evidence="6">
    <location>
        <begin position="359"/>
        <end position="368"/>
    </location>
</feature>
<dbReference type="InterPro" id="IPR044861">
    <property type="entry name" value="IPNS-like_FE2OG_OXY"/>
</dbReference>
<dbReference type="GO" id="GO:0044283">
    <property type="term" value="P:small molecule biosynthetic process"/>
    <property type="evidence" value="ECO:0007669"/>
    <property type="project" value="UniProtKB-ARBA"/>
</dbReference>
<dbReference type="PANTHER" id="PTHR10209:SF812">
    <property type="entry name" value="2OG-FE(II) OXYGENASE FAMILY, PUTATIVE (AFU_ORTHOLOGUE AFUA_3G14880)-RELATED"/>
    <property type="match status" value="1"/>
</dbReference>
<evidence type="ECO:0000256" key="6">
    <source>
        <dbReference type="SAM" id="MobiDB-lite"/>
    </source>
</evidence>
<dbReference type="AlphaFoldDB" id="A0A4U0UZW3"/>
<evidence type="ECO:0000256" key="4">
    <source>
        <dbReference type="ARBA" id="ARBA00023004"/>
    </source>
</evidence>
<dbReference type="Gene3D" id="2.60.120.330">
    <property type="entry name" value="B-lactam Antibiotic, Isopenicillin N Synthase, Chain"/>
    <property type="match status" value="1"/>
</dbReference>
<dbReference type="Pfam" id="PF14226">
    <property type="entry name" value="DIOX_N"/>
    <property type="match status" value="1"/>
</dbReference>
<dbReference type="PROSITE" id="PS51471">
    <property type="entry name" value="FE2OG_OXY"/>
    <property type="match status" value="1"/>
</dbReference>
<dbReference type="EMBL" id="NAJP01000027">
    <property type="protein sequence ID" value="TKA41573.1"/>
    <property type="molecule type" value="Genomic_DNA"/>
</dbReference>
<feature type="domain" description="Fe2OG dioxygenase" evidence="7">
    <location>
        <begin position="174"/>
        <end position="276"/>
    </location>
</feature>
<keyword evidence="4 5" id="KW-0408">Iron</keyword>
<dbReference type="PANTHER" id="PTHR10209">
    <property type="entry name" value="OXIDOREDUCTASE, 2OG-FE II OXYGENASE FAMILY PROTEIN"/>
    <property type="match status" value="1"/>
</dbReference>
<comment type="similarity">
    <text evidence="1 5">Belongs to the iron/ascorbate-dependent oxidoreductase family.</text>
</comment>
<feature type="region of interest" description="Disordered" evidence="6">
    <location>
        <begin position="359"/>
        <end position="386"/>
    </location>
</feature>
<reference evidence="8 9" key="1">
    <citation type="submission" date="2017-03" db="EMBL/GenBank/DDBJ databases">
        <title>Genomes of endolithic fungi from Antarctica.</title>
        <authorList>
            <person name="Coleine C."/>
            <person name="Masonjones S."/>
            <person name="Stajich J.E."/>
        </authorList>
    </citation>
    <scope>NUCLEOTIDE SEQUENCE [LARGE SCALE GENOMIC DNA]</scope>
    <source>
        <strain evidence="8 9">CCFEE 5311</strain>
    </source>
</reference>
<evidence type="ECO:0000313" key="8">
    <source>
        <dbReference type="EMBL" id="TKA41573.1"/>
    </source>
</evidence>
<protein>
    <recommendedName>
        <fullName evidence="7">Fe2OG dioxygenase domain-containing protein</fullName>
    </recommendedName>
</protein>
<proteinExistence type="inferred from homology"/>
<dbReference type="OrthoDB" id="627829at2759"/>
<name>A0A4U0UZW3_9PEZI</name>
<dbReference type="GO" id="GO:0016491">
    <property type="term" value="F:oxidoreductase activity"/>
    <property type="evidence" value="ECO:0007669"/>
    <property type="project" value="UniProtKB-KW"/>
</dbReference>
<dbReference type="SUPFAM" id="SSF51197">
    <property type="entry name" value="Clavaminate synthase-like"/>
    <property type="match status" value="1"/>
</dbReference>
<gene>
    <name evidence="8" type="ORF">B0A54_06461</name>
</gene>
<accession>A0A4U0UZW3</accession>
<evidence type="ECO:0000256" key="3">
    <source>
        <dbReference type="ARBA" id="ARBA00023002"/>
    </source>
</evidence>
<dbReference type="InterPro" id="IPR026992">
    <property type="entry name" value="DIOX_N"/>
</dbReference>
<keyword evidence="3 5" id="KW-0560">Oxidoreductase</keyword>
<evidence type="ECO:0000313" key="9">
    <source>
        <dbReference type="Proteomes" id="UP000310066"/>
    </source>
</evidence>
<dbReference type="Pfam" id="PF03171">
    <property type="entry name" value="2OG-FeII_Oxy"/>
    <property type="match status" value="1"/>
</dbReference>
<evidence type="ECO:0000259" key="7">
    <source>
        <dbReference type="PROSITE" id="PS51471"/>
    </source>
</evidence>
<organism evidence="8 9">
    <name type="scientific">Friedmanniomyces endolithicus</name>
    <dbReference type="NCBI Taxonomy" id="329885"/>
    <lineage>
        <taxon>Eukaryota</taxon>
        <taxon>Fungi</taxon>
        <taxon>Dikarya</taxon>
        <taxon>Ascomycota</taxon>
        <taxon>Pezizomycotina</taxon>
        <taxon>Dothideomycetes</taxon>
        <taxon>Dothideomycetidae</taxon>
        <taxon>Mycosphaerellales</taxon>
        <taxon>Teratosphaeriaceae</taxon>
        <taxon>Friedmanniomyces</taxon>
    </lineage>
</organism>